<dbReference type="AlphaFoldDB" id="A0ABC8LDZ8"/>
<dbReference type="Proteomes" id="UP001642260">
    <property type="component" value="Unassembled WGS sequence"/>
</dbReference>
<keyword evidence="2" id="KW-1185">Reference proteome</keyword>
<name>A0ABC8LDZ8_ERUVS</name>
<accession>A0ABC8LDZ8</accession>
<dbReference type="EMBL" id="CAKOAT010521821">
    <property type="protein sequence ID" value="CAH8381760.1"/>
    <property type="molecule type" value="Genomic_DNA"/>
</dbReference>
<comment type="caution">
    <text evidence="1">The sequence shown here is derived from an EMBL/GenBank/DDBJ whole genome shotgun (WGS) entry which is preliminary data.</text>
</comment>
<protein>
    <submittedName>
        <fullName evidence="1">Uncharacterized protein</fullName>
    </submittedName>
</protein>
<reference evidence="1 2" key="1">
    <citation type="submission" date="2022-03" db="EMBL/GenBank/DDBJ databases">
        <authorList>
            <person name="Macdonald S."/>
            <person name="Ahmed S."/>
            <person name="Newling K."/>
        </authorList>
    </citation>
    <scope>NUCLEOTIDE SEQUENCE [LARGE SCALE GENOMIC DNA]</scope>
</reference>
<evidence type="ECO:0000313" key="1">
    <source>
        <dbReference type="EMBL" id="CAH8381760.1"/>
    </source>
</evidence>
<sequence length="59" mass="6803">MGCDCASKEFKNQNLMQLQLLYGDEQASAIKVKTFYREGNSYLSRKKNKAGQKKKVMPR</sequence>
<organism evidence="1 2">
    <name type="scientific">Eruca vesicaria subsp. sativa</name>
    <name type="common">Garden rocket</name>
    <name type="synonym">Eruca sativa</name>
    <dbReference type="NCBI Taxonomy" id="29727"/>
    <lineage>
        <taxon>Eukaryota</taxon>
        <taxon>Viridiplantae</taxon>
        <taxon>Streptophyta</taxon>
        <taxon>Embryophyta</taxon>
        <taxon>Tracheophyta</taxon>
        <taxon>Spermatophyta</taxon>
        <taxon>Magnoliopsida</taxon>
        <taxon>eudicotyledons</taxon>
        <taxon>Gunneridae</taxon>
        <taxon>Pentapetalae</taxon>
        <taxon>rosids</taxon>
        <taxon>malvids</taxon>
        <taxon>Brassicales</taxon>
        <taxon>Brassicaceae</taxon>
        <taxon>Brassiceae</taxon>
        <taxon>Eruca</taxon>
    </lineage>
</organism>
<proteinExistence type="predicted"/>
<gene>
    <name evidence="1" type="ORF">ERUC_LOCUS34243</name>
</gene>
<evidence type="ECO:0000313" key="2">
    <source>
        <dbReference type="Proteomes" id="UP001642260"/>
    </source>
</evidence>